<evidence type="ECO:0000256" key="9">
    <source>
        <dbReference type="ARBA" id="ARBA00023239"/>
    </source>
</evidence>
<comment type="similarity">
    <text evidence="3 12 13">Belongs to the DapA family.</text>
</comment>
<dbReference type="InterPro" id="IPR013785">
    <property type="entry name" value="Aldolase_TIM"/>
</dbReference>
<evidence type="ECO:0000256" key="1">
    <source>
        <dbReference type="ARBA" id="ARBA00003294"/>
    </source>
</evidence>
<evidence type="ECO:0000256" key="14">
    <source>
        <dbReference type="PIRSR" id="PIRSR001365-1"/>
    </source>
</evidence>
<accession>B3R4G0</accession>
<dbReference type="PROSITE" id="PS00666">
    <property type="entry name" value="DHDPS_2"/>
    <property type="match status" value="1"/>
</dbReference>
<comment type="pathway">
    <text evidence="2 12">Amino-acid biosynthesis; L-lysine biosynthesis via DAP pathway; (S)-tetrahydrodipicolinate from L-aspartate: step 3/4.</text>
</comment>
<feature type="site" description="Part of a proton relay during catalysis" evidence="12">
    <location>
        <position position="134"/>
    </location>
</feature>
<dbReference type="PANTHER" id="PTHR12128">
    <property type="entry name" value="DIHYDRODIPICOLINATE SYNTHASE"/>
    <property type="match status" value="1"/>
</dbReference>
<keyword evidence="6 12" id="KW-0028">Amino-acid biosynthesis</keyword>
<keyword evidence="9 12" id="KW-0456">Lyase</keyword>
<feature type="binding site" evidence="12 15">
    <location>
        <position position="72"/>
    </location>
    <ligand>
        <name>pyruvate</name>
        <dbReference type="ChEBI" id="CHEBI:15361"/>
    </ligand>
</feature>
<keyword evidence="7 12" id="KW-0220">Diaminopimelate biosynthesis</keyword>
<dbReference type="InterPro" id="IPR020625">
    <property type="entry name" value="Schiff_base-form_aldolases_AS"/>
</dbReference>
<dbReference type="Pfam" id="PF00701">
    <property type="entry name" value="DHDPS"/>
    <property type="match status" value="1"/>
</dbReference>
<dbReference type="PRINTS" id="PR00146">
    <property type="entry name" value="DHPICSNTHASE"/>
</dbReference>
<dbReference type="GO" id="GO:0005829">
    <property type="term" value="C:cytosol"/>
    <property type="evidence" value="ECO:0007669"/>
    <property type="project" value="TreeGrafter"/>
</dbReference>
<evidence type="ECO:0000256" key="10">
    <source>
        <dbReference type="ARBA" id="ARBA00023270"/>
    </source>
</evidence>
<dbReference type="HOGENOM" id="CLU_049343_7_1_4"/>
<protein>
    <recommendedName>
        <fullName evidence="4 12">4-hydroxy-tetrahydrodipicolinate synthase</fullName>
        <shortName evidence="12">HTPA synthase</shortName>
        <ecNumber evidence="4 12">4.3.3.7</ecNumber>
    </recommendedName>
</protein>
<keyword evidence="10 12" id="KW-0704">Schiff base</keyword>
<evidence type="ECO:0000256" key="5">
    <source>
        <dbReference type="ARBA" id="ARBA00022490"/>
    </source>
</evidence>
<dbReference type="SUPFAM" id="SSF51569">
    <property type="entry name" value="Aldolase"/>
    <property type="match status" value="1"/>
</dbReference>
<keyword evidence="17" id="KW-1185">Reference proteome</keyword>
<dbReference type="SMART" id="SM01130">
    <property type="entry name" value="DHDPS"/>
    <property type="match status" value="1"/>
</dbReference>
<gene>
    <name evidence="12 16" type="primary">dapA</name>
    <name evidence="16" type="ordered locus">RALTA_A1181</name>
</gene>
<evidence type="ECO:0000256" key="2">
    <source>
        <dbReference type="ARBA" id="ARBA00005120"/>
    </source>
</evidence>
<dbReference type="GO" id="GO:0009089">
    <property type="term" value="P:lysine biosynthetic process via diaminopimelate"/>
    <property type="evidence" value="ECO:0007669"/>
    <property type="project" value="UniProtKB-UniRule"/>
</dbReference>
<dbReference type="AlphaFoldDB" id="B3R4G0"/>
<dbReference type="PROSITE" id="PS00665">
    <property type="entry name" value="DHDPS_1"/>
    <property type="match status" value="1"/>
</dbReference>
<evidence type="ECO:0000313" key="17">
    <source>
        <dbReference type="Proteomes" id="UP000001692"/>
    </source>
</evidence>
<dbReference type="EC" id="4.3.3.7" evidence="4 12"/>
<dbReference type="EMBL" id="CU633749">
    <property type="protein sequence ID" value="CAQ69145.1"/>
    <property type="molecule type" value="Genomic_DNA"/>
</dbReference>
<evidence type="ECO:0000256" key="7">
    <source>
        <dbReference type="ARBA" id="ARBA00022915"/>
    </source>
</evidence>
<organism evidence="16 17">
    <name type="scientific">Cupriavidus taiwanensis (strain DSM 17343 / BCRC 17206 / CCUG 44338 / CIP 107171 / LMG 19424 / R1)</name>
    <name type="common">Ralstonia taiwanensis (strain LMG 19424)</name>
    <dbReference type="NCBI Taxonomy" id="977880"/>
    <lineage>
        <taxon>Bacteria</taxon>
        <taxon>Pseudomonadati</taxon>
        <taxon>Pseudomonadota</taxon>
        <taxon>Betaproteobacteria</taxon>
        <taxon>Burkholderiales</taxon>
        <taxon>Burkholderiaceae</taxon>
        <taxon>Cupriavidus</taxon>
    </lineage>
</organism>
<keyword evidence="8 12" id="KW-0457">Lysine biosynthesis</keyword>
<evidence type="ECO:0000256" key="11">
    <source>
        <dbReference type="ARBA" id="ARBA00047836"/>
    </source>
</evidence>
<comment type="catalytic activity">
    <reaction evidence="11 12">
        <text>L-aspartate 4-semialdehyde + pyruvate = (2S,4S)-4-hydroxy-2,3,4,5-tetrahydrodipicolinate + H2O + H(+)</text>
        <dbReference type="Rhea" id="RHEA:34171"/>
        <dbReference type="ChEBI" id="CHEBI:15361"/>
        <dbReference type="ChEBI" id="CHEBI:15377"/>
        <dbReference type="ChEBI" id="CHEBI:15378"/>
        <dbReference type="ChEBI" id="CHEBI:67139"/>
        <dbReference type="ChEBI" id="CHEBI:537519"/>
        <dbReference type="EC" id="4.3.3.7"/>
    </reaction>
</comment>
<reference evidence="16 17" key="1">
    <citation type="journal article" date="2008" name="Genome Res.">
        <title>Genome sequence of the beta-rhizobium Cupriavidus taiwanensis and comparative genomics of rhizobia.</title>
        <authorList>
            <person name="Amadou C."/>
            <person name="Pascal G."/>
            <person name="Mangenot S."/>
            <person name="Glew M."/>
            <person name="Bontemps C."/>
            <person name="Capela D."/>
            <person name="Carrere S."/>
            <person name="Cruveiller S."/>
            <person name="Dossat C."/>
            <person name="Lajus A."/>
            <person name="Marchetti M."/>
            <person name="Poinsot V."/>
            <person name="Rouy Z."/>
            <person name="Servin B."/>
            <person name="Saad M."/>
            <person name="Schenowitz C."/>
            <person name="Barbe V."/>
            <person name="Batut J."/>
            <person name="Medigue C."/>
            <person name="Masson-Boivin C."/>
        </authorList>
    </citation>
    <scope>NUCLEOTIDE SEQUENCE [LARGE SCALE GENOMIC DNA]</scope>
    <source>
        <strain evidence="17">DSM 17343 / BCRC 17206 / CCUG 44338 / CIP 107171 / LMG 19424 / R1</strain>
    </source>
</reference>
<dbReference type="PIRSF" id="PIRSF001365">
    <property type="entry name" value="DHDPS"/>
    <property type="match status" value="1"/>
</dbReference>
<dbReference type="PANTHER" id="PTHR12128:SF66">
    <property type="entry name" value="4-HYDROXY-2-OXOGLUTARATE ALDOLASE, MITOCHONDRIAL"/>
    <property type="match status" value="1"/>
</dbReference>
<dbReference type="GO" id="GO:0008840">
    <property type="term" value="F:4-hydroxy-tetrahydrodipicolinate synthase activity"/>
    <property type="evidence" value="ECO:0007669"/>
    <property type="project" value="UniProtKB-UniRule"/>
</dbReference>
<feature type="active site" description="Schiff-base intermediate with substrate" evidence="12 14">
    <location>
        <position position="188"/>
    </location>
</feature>
<dbReference type="Gene3D" id="3.20.20.70">
    <property type="entry name" value="Aldolase class I"/>
    <property type="match status" value="1"/>
</dbReference>
<dbReference type="Proteomes" id="UP000001692">
    <property type="component" value="Chromosome 1"/>
</dbReference>
<sequence length="319" mass="34076">MSGRRSKRPAVPVQSRYSHPEFPNVMTQITGSIVAIVTPMHEDGSLDFPALRALVDWHVAEGTDAIVIVGTTGESPTVTVEEHCELIRVAVEQAGKRIPIIAGTGGNSTKEAIELTAFAKKVGADASLQVVPYYNKPTQEGMYRHFRTIAEAVDLPVLLYNVPGRTVADMNNETILRLAQVPGIVGVKEATGNIDRAAQLIKGAPEGFAIYSGDDPTAVALILLGGHGNISVTANVAPRKMHEMCAAALKGDVVTARRLHMELIGLNQAMFIEANPIPVKWALQQMGKMEGGIRLPLTPLSEGNHDYVRKALAAAGLLA</sequence>
<dbReference type="GO" id="GO:0019877">
    <property type="term" value="P:diaminopimelate biosynthetic process"/>
    <property type="evidence" value="ECO:0007669"/>
    <property type="project" value="UniProtKB-UniRule"/>
</dbReference>
<dbReference type="InterPro" id="IPR020624">
    <property type="entry name" value="Schiff_base-form_aldolases_CS"/>
</dbReference>
<evidence type="ECO:0000256" key="13">
    <source>
        <dbReference type="PIRNR" id="PIRNR001365"/>
    </source>
</evidence>
<dbReference type="eggNOG" id="COG0329">
    <property type="taxonomic scope" value="Bacteria"/>
</dbReference>
<name>B3R4G0_CUPTR</name>
<feature type="active site" description="Proton donor/acceptor" evidence="12 14">
    <location>
        <position position="160"/>
    </location>
</feature>
<dbReference type="InterPro" id="IPR005263">
    <property type="entry name" value="DapA"/>
</dbReference>
<dbReference type="NCBIfam" id="TIGR00674">
    <property type="entry name" value="dapA"/>
    <property type="match status" value="1"/>
</dbReference>
<evidence type="ECO:0000256" key="15">
    <source>
        <dbReference type="PIRSR" id="PIRSR001365-2"/>
    </source>
</evidence>
<dbReference type="HAMAP" id="MF_00418">
    <property type="entry name" value="DapA"/>
    <property type="match status" value="1"/>
</dbReference>
<dbReference type="UniPathway" id="UPA00034">
    <property type="reaction ID" value="UER00017"/>
</dbReference>
<evidence type="ECO:0000256" key="12">
    <source>
        <dbReference type="HAMAP-Rule" id="MF_00418"/>
    </source>
</evidence>
<comment type="subcellular location">
    <subcellularLocation>
        <location evidence="12">Cytoplasm</location>
    </subcellularLocation>
</comment>
<proteinExistence type="inferred from homology"/>
<comment type="subunit">
    <text evidence="12">Homotetramer; dimer of dimers.</text>
</comment>
<dbReference type="CDD" id="cd00950">
    <property type="entry name" value="DHDPS"/>
    <property type="match status" value="1"/>
</dbReference>
<keyword evidence="5 12" id="KW-0963">Cytoplasm</keyword>
<comment type="caution">
    <text evidence="12">Was originally thought to be a dihydrodipicolinate synthase (DHDPS), catalyzing the condensation of (S)-aspartate-beta-semialdehyde [(S)-ASA] and pyruvate to dihydrodipicolinate (DHDP). However, it was shown in E.coli that the product of the enzymatic reaction is not dihydrodipicolinate but in fact (4S)-4-hydroxy-2,3,4,5-tetrahydro-(2S)-dipicolinic acid (HTPA), and that the consecutive dehydration reaction leading to DHDP is not spontaneous but catalyzed by DapB.</text>
</comment>
<evidence type="ECO:0000256" key="8">
    <source>
        <dbReference type="ARBA" id="ARBA00023154"/>
    </source>
</evidence>
<feature type="site" description="Part of a proton relay during catalysis" evidence="12">
    <location>
        <position position="71"/>
    </location>
</feature>
<evidence type="ECO:0000256" key="6">
    <source>
        <dbReference type="ARBA" id="ARBA00022605"/>
    </source>
</evidence>
<feature type="binding site" evidence="12 15">
    <location>
        <position position="230"/>
    </location>
    <ligand>
        <name>pyruvate</name>
        <dbReference type="ChEBI" id="CHEBI:15361"/>
    </ligand>
</feature>
<dbReference type="InterPro" id="IPR002220">
    <property type="entry name" value="DapA-like"/>
</dbReference>
<comment type="function">
    <text evidence="1 12">Catalyzes the condensation of (S)-aspartate-beta-semialdehyde [(S)-ASA] and pyruvate to 4-hydroxy-tetrahydrodipicolinate (HTPA).</text>
</comment>
<dbReference type="KEGG" id="cti:RALTA_A1181"/>
<evidence type="ECO:0000256" key="3">
    <source>
        <dbReference type="ARBA" id="ARBA00007592"/>
    </source>
</evidence>
<evidence type="ECO:0000313" key="16">
    <source>
        <dbReference type="EMBL" id="CAQ69145.1"/>
    </source>
</evidence>
<evidence type="ECO:0000256" key="4">
    <source>
        <dbReference type="ARBA" id="ARBA00012086"/>
    </source>
</evidence>